<reference evidence="2 3" key="1">
    <citation type="submission" date="2021-03" db="EMBL/GenBank/DDBJ databases">
        <title>Paenibacillus artemisicola MWE-103 whole genome sequence.</title>
        <authorList>
            <person name="Ham Y.J."/>
        </authorList>
    </citation>
    <scope>NUCLEOTIDE SEQUENCE [LARGE SCALE GENOMIC DNA]</scope>
    <source>
        <strain evidence="2 3">MWE-103</strain>
    </source>
</reference>
<evidence type="ECO:0000313" key="3">
    <source>
        <dbReference type="Proteomes" id="UP000670947"/>
    </source>
</evidence>
<dbReference type="InterPro" id="IPR005163">
    <property type="entry name" value="Tri_helical_YiiM-like"/>
</dbReference>
<keyword evidence="3" id="KW-1185">Reference proteome</keyword>
<dbReference type="Pfam" id="PF03473">
    <property type="entry name" value="MOSC"/>
    <property type="match status" value="1"/>
</dbReference>
<gene>
    <name evidence="2" type="ORF">I8J29_17485</name>
</gene>
<protein>
    <submittedName>
        <fullName evidence="2">MOSC domain-containing protein</fullName>
    </submittedName>
</protein>
<feature type="domain" description="MOSC" evidence="1">
    <location>
        <begin position="31"/>
        <end position="165"/>
    </location>
</feature>
<dbReference type="Proteomes" id="UP000670947">
    <property type="component" value="Unassembled WGS sequence"/>
</dbReference>
<dbReference type="InterPro" id="IPR052353">
    <property type="entry name" value="Benzoxazolinone_Detox_Enz"/>
</dbReference>
<sequence>MELGTLLSLNVSLLETVPFGNKEVVTGINKKPFAGKLRLGAAGLTGDAQGDLVYHGGPDKAVCVYSAVHFPYWTERWGRTAAAGDFGENFTVSALTETSLCIGDVVEAGGALLQVSQPRQPCYKLGMKHGLPSLQLDVQESGYTGFYFRVLEEGEVAQGERLVLRHRSEAGVTVAEANRVMHRDQKDRDGIARLLAVPELSESWRQTLAKRLAKLDGPPA</sequence>
<dbReference type="RefSeq" id="WP_208848818.1">
    <property type="nucleotide sequence ID" value="NZ_JAGGDJ010000014.1"/>
</dbReference>
<accession>A0ABS3WCH2</accession>
<dbReference type="InterPro" id="IPR011037">
    <property type="entry name" value="Pyrv_Knase-like_insert_dom_sf"/>
</dbReference>
<name>A0ABS3WCH2_9BACL</name>
<dbReference type="PROSITE" id="PS51340">
    <property type="entry name" value="MOSC"/>
    <property type="match status" value="1"/>
</dbReference>
<dbReference type="PANTHER" id="PTHR30212">
    <property type="entry name" value="PROTEIN YIIM"/>
    <property type="match status" value="1"/>
</dbReference>
<evidence type="ECO:0000313" key="2">
    <source>
        <dbReference type="EMBL" id="MBO7746004.1"/>
    </source>
</evidence>
<dbReference type="Gene3D" id="2.40.33.20">
    <property type="entry name" value="PK beta-barrel domain-like"/>
    <property type="match status" value="1"/>
</dbReference>
<dbReference type="Pfam" id="PF03475">
    <property type="entry name" value="YiiM_3-alpha"/>
    <property type="match status" value="1"/>
</dbReference>
<dbReference type="EMBL" id="JAGGDJ010000014">
    <property type="protein sequence ID" value="MBO7746004.1"/>
    <property type="molecule type" value="Genomic_DNA"/>
</dbReference>
<proteinExistence type="predicted"/>
<evidence type="ECO:0000259" key="1">
    <source>
        <dbReference type="PROSITE" id="PS51340"/>
    </source>
</evidence>
<dbReference type="InterPro" id="IPR005302">
    <property type="entry name" value="MoCF_Sase_C"/>
</dbReference>
<comment type="caution">
    <text evidence="2">The sequence shown here is derived from an EMBL/GenBank/DDBJ whole genome shotgun (WGS) entry which is preliminary data.</text>
</comment>
<dbReference type="PANTHER" id="PTHR30212:SF4">
    <property type="entry name" value="MOSC DOMAIN-CONTAINING PROTEIN"/>
    <property type="match status" value="1"/>
</dbReference>
<dbReference type="SUPFAM" id="SSF50800">
    <property type="entry name" value="PK beta-barrel domain-like"/>
    <property type="match status" value="1"/>
</dbReference>
<organism evidence="2 3">
    <name type="scientific">Paenibacillus artemisiicola</name>
    <dbReference type="NCBI Taxonomy" id="1172618"/>
    <lineage>
        <taxon>Bacteria</taxon>
        <taxon>Bacillati</taxon>
        <taxon>Bacillota</taxon>
        <taxon>Bacilli</taxon>
        <taxon>Bacillales</taxon>
        <taxon>Paenibacillaceae</taxon>
        <taxon>Paenibacillus</taxon>
    </lineage>
</organism>